<feature type="domain" description="Fibronectin type-III" evidence="2">
    <location>
        <begin position="7"/>
        <end position="98"/>
    </location>
</feature>
<dbReference type="EMBL" id="JAPWTK010000131">
    <property type="protein sequence ID" value="KAJ8948724.1"/>
    <property type="molecule type" value="Genomic_DNA"/>
</dbReference>
<evidence type="ECO:0000313" key="3">
    <source>
        <dbReference type="EMBL" id="KAJ8948724.1"/>
    </source>
</evidence>
<keyword evidence="4" id="KW-1185">Reference proteome</keyword>
<organism evidence="3 4">
    <name type="scientific">Aromia moschata</name>
    <dbReference type="NCBI Taxonomy" id="1265417"/>
    <lineage>
        <taxon>Eukaryota</taxon>
        <taxon>Metazoa</taxon>
        <taxon>Ecdysozoa</taxon>
        <taxon>Arthropoda</taxon>
        <taxon>Hexapoda</taxon>
        <taxon>Insecta</taxon>
        <taxon>Pterygota</taxon>
        <taxon>Neoptera</taxon>
        <taxon>Endopterygota</taxon>
        <taxon>Coleoptera</taxon>
        <taxon>Polyphaga</taxon>
        <taxon>Cucujiformia</taxon>
        <taxon>Chrysomeloidea</taxon>
        <taxon>Cerambycidae</taxon>
        <taxon>Cerambycinae</taxon>
        <taxon>Callichromatini</taxon>
        <taxon>Aromia</taxon>
    </lineage>
</organism>
<evidence type="ECO:0000313" key="4">
    <source>
        <dbReference type="Proteomes" id="UP001162162"/>
    </source>
</evidence>
<proteinExistence type="predicted"/>
<sequence length="308" mass="34547">MTSDTHLKAPLAVQNIAISFDPVLTWEPNSEENCTISSYLILVDSDVGTEYTYASSIPSLSVGFLPVCDSYVFRITAVSNQGVMGEQVPFATKIPLPAGAVKACILLWTPLREDIYLKIRKFDKLRMKKSQLLSSLAFLRRCRDKEITPTFIKINHHLRTPAVQKIIKRTEQALTRERFSSTRLPPSSEGDKAEGLARPPGPWKQCCDNIDDVYANLTVALITVSQDGDDVTIEWTMDDAWINCADRFRVIISDEEIDHLQDIYTFDTSIVIPDLAPCTAYEFGVVAIYNWLIEGPVTVVTRTIPEGR</sequence>
<reference evidence="3" key="1">
    <citation type="journal article" date="2023" name="Insect Mol. Biol.">
        <title>Genome sequencing provides insights into the evolution of gene families encoding plant cell wall-degrading enzymes in longhorned beetles.</title>
        <authorList>
            <person name="Shin N.R."/>
            <person name="Okamura Y."/>
            <person name="Kirsch R."/>
            <person name="Pauchet Y."/>
        </authorList>
    </citation>
    <scope>NUCLEOTIDE SEQUENCE</scope>
    <source>
        <strain evidence="3">AMC_N1</strain>
    </source>
</reference>
<dbReference type="PROSITE" id="PS50853">
    <property type="entry name" value="FN3"/>
    <property type="match status" value="1"/>
</dbReference>
<dbReference type="AlphaFoldDB" id="A0AAV8YDC2"/>
<evidence type="ECO:0000259" key="2">
    <source>
        <dbReference type="PROSITE" id="PS50853"/>
    </source>
</evidence>
<accession>A0AAV8YDC2</accession>
<dbReference type="SUPFAM" id="SSF49265">
    <property type="entry name" value="Fibronectin type III"/>
    <property type="match status" value="2"/>
</dbReference>
<gene>
    <name evidence="3" type="ORF">NQ318_017892</name>
</gene>
<dbReference type="InterPro" id="IPR036116">
    <property type="entry name" value="FN3_sf"/>
</dbReference>
<dbReference type="InterPro" id="IPR003961">
    <property type="entry name" value="FN3_dom"/>
</dbReference>
<protein>
    <recommendedName>
        <fullName evidence="2">Fibronectin type-III domain-containing protein</fullName>
    </recommendedName>
</protein>
<evidence type="ECO:0000256" key="1">
    <source>
        <dbReference type="SAM" id="MobiDB-lite"/>
    </source>
</evidence>
<feature type="region of interest" description="Disordered" evidence="1">
    <location>
        <begin position="178"/>
        <end position="199"/>
    </location>
</feature>
<comment type="caution">
    <text evidence="3">The sequence shown here is derived from an EMBL/GenBank/DDBJ whole genome shotgun (WGS) entry which is preliminary data.</text>
</comment>
<dbReference type="Proteomes" id="UP001162162">
    <property type="component" value="Unassembled WGS sequence"/>
</dbReference>
<name>A0AAV8YDC2_9CUCU</name>